<sequence>MKLRLVSLICIGIFFLFACQKELLLPDEEIVSTMKSGEVYTEGTLVSFQIDSKFLKNNLLGDPTTHNVNVYLPKGYNSVSNKRYPVIYWLPGQPSSENSLIDPVPFEIFQMIAGLQFPVDFPENGFLDWLNNKIESGEMNEVILVMPDATNKFGFSMYTDSPSQGNFEKYIAKELVNYVDSHFKTIPTSKARALVGHCMGGYGALRLAFKYPHVFSKVAALTPAQLPPETVYFCGQLLQMEAQMWDGTLQPTLPFNLYSPYKFFTNAMYGFCAAWLPNPENPPFYCDLPFTFDELGTPVLNEELMDRWNAQNLPALVQEYRWNTKWLDYIYFDAGIYDEIGMTAPNAGLHQLMDNLKINHEFETFEGGHISHLYNRLGMVLVDLSNRITPPQLH</sequence>
<dbReference type="EMBL" id="JAPOHD010000008">
    <property type="protein sequence ID" value="MCY1719517.1"/>
    <property type="molecule type" value="Genomic_DNA"/>
</dbReference>
<organism evidence="1 2">
    <name type="scientific">Draconibacterium aestuarii</name>
    <dbReference type="NCBI Taxonomy" id="2998507"/>
    <lineage>
        <taxon>Bacteria</taxon>
        <taxon>Pseudomonadati</taxon>
        <taxon>Bacteroidota</taxon>
        <taxon>Bacteroidia</taxon>
        <taxon>Marinilabiliales</taxon>
        <taxon>Prolixibacteraceae</taxon>
        <taxon>Draconibacterium</taxon>
    </lineage>
</organism>
<accession>A0A9X3J549</accession>
<gene>
    <name evidence="1" type="ORF">OU798_04140</name>
</gene>
<keyword evidence="1" id="KW-0378">Hydrolase</keyword>
<dbReference type="AlphaFoldDB" id="A0A9X3J549"/>
<dbReference type="InterPro" id="IPR050583">
    <property type="entry name" value="Mycobacterial_A85_antigen"/>
</dbReference>
<dbReference type="InterPro" id="IPR029058">
    <property type="entry name" value="AB_hydrolase_fold"/>
</dbReference>
<dbReference type="Gene3D" id="3.40.50.1820">
    <property type="entry name" value="alpha/beta hydrolase"/>
    <property type="match status" value="1"/>
</dbReference>
<evidence type="ECO:0000313" key="2">
    <source>
        <dbReference type="Proteomes" id="UP001145087"/>
    </source>
</evidence>
<proteinExistence type="predicted"/>
<comment type="caution">
    <text evidence="1">The sequence shown here is derived from an EMBL/GenBank/DDBJ whole genome shotgun (WGS) entry which is preliminary data.</text>
</comment>
<dbReference type="Proteomes" id="UP001145087">
    <property type="component" value="Unassembled WGS sequence"/>
</dbReference>
<evidence type="ECO:0000313" key="1">
    <source>
        <dbReference type="EMBL" id="MCY1719517.1"/>
    </source>
</evidence>
<keyword evidence="2" id="KW-1185">Reference proteome</keyword>
<dbReference type="PROSITE" id="PS51257">
    <property type="entry name" value="PROKAR_LIPOPROTEIN"/>
    <property type="match status" value="1"/>
</dbReference>
<name>A0A9X3J549_9BACT</name>
<dbReference type="SUPFAM" id="SSF53474">
    <property type="entry name" value="alpha/beta-Hydrolases"/>
    <property type="match status" value="1"/>
</dbReference>
<protein>
    <submittedName>
        <fullName evidence="1">Alpha/beta hydrolase-fold protein</fullName>
    </submittedName>
</protein>
<dbReference type="InterPro" id="IPR000801">
    <property type="entry name" value="Esterase-like"/>
</dbReference>
<dbReference type="Pfam" id="PF00756">
    <property type="entry name" value="Esterase"/>
    <property type="match status" value="1"/>
</dbReference>
<reference evidence="1" key="1">
    <citation type="submission" date="2022-11" db="EMBL/GenBank/DDBJ databases">
        <title>Marilongibacter aestuarii gen. nov., sp. nov., isolated from tidal flat sediment.</title>
        <authorList>
            <person name="Jiayan W."/>
        </authorList>
    </citation>
    <scope>NUCLEOTIDE SEQUENCE</scope>
    <source>
        <strain evidence="1">Z1-6</strain>
    </source>
</reference>
<dbReference type="RefSeq" id="WP_343331855.1">
    <property type="nucleotide sequence ID" value="NZ_JAPOHD010000008.1"/>
</dbReference>
<dbReference type="GO" id="GO:0016787">
    <property type="term" value="F:hydrolase activity"/>
    <property type="evidence" value="ECO:0007669"/>
    <property type="project" value="UniProtKB-KW"/>
</dbReference>
<dbReference type="PANTHER" id="PTHR48098">
    <property type="entry name" value="ENTEROCHELIN ESTERASE-RELATED"/>
    <property type="match status" value="1"/>
</dbReference>